<keyword evidence="1" id="KW-0378">Hydrolase</keyword>
<feature type="domain" description="PPM-type phosphatase" evidence="3">
    <location>
        <begin position="143"/>
        <end position="366"/>
    </location>
</feature>
<dbReference type="SUPFAM" id="SSF81606">
    <property type="entry name" value="PP2C-like"/>
    <property type="match status" value="1"/>
</dbReference>
<keyword evidence="2" id="KW-0812">Transmembrane</keyword>
<reference evidence="4 5" key="1">
    <citation type="journal article" date="2019" name="Int. J. Syst. Evol. Microbiol.">
        <title>The Global Catalogue of Microorganisms (GCM) 10K type strain sequencing project: providing services to taxonomists for standard genome sequencing and annotation.</title>
        <authorList>
            <consortium name="The Broad Institute Genomics Platform"/>
            <consortium name="The Broad Institute Genome Sequencing Center for Infectious Disease"/>
            <person name="Wu L."/>
            <person name="Ma J."/>
        </authorList>
    </citation>
    <scope>NUCLEOTIDE SEQUENCE [LARGE SCALE GENOMIC DNA]</scope>
    <source>
        <strain evidence="4 5">JCM 3146</strain>
    </source>
</reference>
<gene>
    <name evidence="4" type="ORF">GCM10010151_50490</name>
</gene>
<accession>A0ABN0X5C9</accession>
<dbReference type="InterPro" id="IPR052016">
    <property type="entry name" value="Bact_Sigma-Reg"/>
</dbReference>
<feature type="transmembrane region" description="Helical" evidence="2">
    <location>
        <begin position="91"/>
        <end position="110"/>
    </location>
</feature>
<dbReference type="InterPro" id="IPR036457">
    <property type="entry name" value="PPM-type-like_dom_sf"/>
</dbReference>
<name>A0ABN0X5C9_9ACTN</name>
<dbReference type="Gene3D" id="3.60.40.10">
    <property type="entry name" value="PPM-type phosphatase domain"/>
    <property type="match status" value="1"/>
</dbReference>
<keyword evidence="2" id="KW-1133">Transmembrane helix</keyword>
<sequence length="373" mass="39908">MRIQPHLGELRREAQRGHVLVAVPLALIVIITVVDVLTPANIHLRPLLVVAPALTASFAGPRWTAAIGTLALLAGVAEGLEQRDLTRPEQWLEVLALLTVSAFVVVFCAVRERHKAVLHRVRSVSEITQRVLLRPLPREAGPLRMASMYLAAAAEARIGGDLYGATRTADGTRLLIGDVRGKGLASISEAAAVLCAFREASHHPMDLRELVSRLEEGVCRDAEEFVVADPDASECFVTACVLDLPDAEPKAEVASCGHPPPLLLRGDRVLALQPDQIAPPLGLGLPAAGGAQPAAFSFEPGDVLLLYTDGVIEARDRTGAFFDLPAHLSRRAGEDVDTLIERLRRDLFDHVGGRLGDDAAMIAIARSPLPAPP</sequence>
<comment type="caution">
    <text evidence="4">The sequence shown here is derived from an EMBL/GenBank/DDBJ whole genome shotgun (WGS) entry which is preliminary data.</text>
</comment>
<dbReference type="InterPro" id="IPR001932">
    <property type="entry name" value="PPM-type_phosphatase-like_dom"/>
</dbReference>
<dbReference type="Proteomes" id="UP001501822">
    <property type="component" value="Unassembled WGS sequence"/>
</dbReference>
<dbReference type="EMBL" id="BAAABM010000047">
    <property type="protein sequence ID" value="GAA0354869.1"/>
    <property type="molecule type" value="Genomic_DNA"/>
</dbReference>
<protein>
    <submittedName>
        <fullName evidence="4">PP2C family protein-serine/threonine phosphatase</fullName>
    </submittedName>
</protein>
<evidence type="ECO:0000313" key="4">
    <source>
        <dbReference type="EMBL" id="GAA0354869.1"/>
    </source>
</evidence>
<dbReference type="SMART" id="SM00331">
    <property type="entry name" value="PP2C_SIG"/>
    <property type="match status" value="1"/>
</dbReference>
<feature type="transmembrane region" description="Helical" evidence="2">
    <location>
        <begin position="20"/>
        <end position="42"/>
    </location>
</feature>
<organism evidence="4 5">
    <name type="scientific">Actinoallomurus spadix</name>
    <dbReference type="NCBI Taxonomy" id="79912"/>
    <lineage>
        <taxon>Bacteria</taxon>
        <taxon>Bacillati</taxon>
        <taxon>Actinomycetota</taxon>
        <taxon>Actinomycetes</taxon>
        <taxon>Streptosporangiales</taxon>
        <taxon>Thermomonosporaceae</taxon>
        <taxon>Actinoallomurus</taxon>
    </lineage>
</organism>
<evidence type="ECO:0000259" key="3">
    <source>
        <dbReference type="SMART" id="SM00331"/>
    </source>
</evidence>
<dbReference type="RefSeq" id="WP_252801791.1">
    <property type="nucleotide sequence ID" value="NZ_BAAABM010000047.1"/>
</dbReference>
<keyword evidence="2" id="KW-0472">Membrane</keyword>
<keyword evidence="5" id="KW-1185">Reference proteome</keyword>
<evidence type="ECO:0000256" key="1">
    <source>
        <dbReference type="ARBA" id="ARBA00022801"/>
    </source>
</evidence>
<evidence type="ECO:0000256" key="2">
    <source>
        <dbReference type="SAM" id="Phobius"/>
    </source>
</evidence>
<dbReference type="Pfam" id="PF07228">
    <property type="entry name" value="SpoIIE"/>
    <property type="match status" value="1"/>
</dbReference>
<dbReference type="PANTHER" id="PTHR43156:SF2">
    <property type="entry name" value="STAGE II SPORULATION PROTEIN E"/>
    <property type="match status" value="1"/>
</dbReference>
<dbReference type="PANTHER" id="PTHR43156">
    <property type="entry name" value="STAGE II SPORULATION PROTEIN E-RELATED"/>
    <property type="match status" value="1"/>
</dbReference>
<proteinExistence type="predicted"/>
<evidence type="ECO:0000313" key="5">
    <source>
        <dbReference type="Proteomes" id="UP001501822"/>
    </source>
</evidence>